<evidence type="ECO:0000259" key="1">
    <source>
        <dbReference type="Pfam" id="PF08349"/>
    </source>
</evidence>
<protein>
    <submittedName>
        <fullName evidence="2">DUF1722 domain-containing protein</fullName>
    </submittedName>
</protein>
<proteinExistence type="predicted"/>
<feature type="domain" description="DUF1722" evidence="1">
    <location>
        <begin position="36"/>
        <end position="149"/>
    </location>
</feature>
<dbReference type="EMBL" id="JBHTJZ010000024">
    <property type="protein sequence ID" value="MFD0960946.1"/>
    <property type="molecule type" value="Genomic_DNA"/>
</dbReference>
<keyword evidence="3" id="KW-1185">Reference proteome</keyword>
<comment type="caution">
    <text evidence="2">The sequence shown here is derived from an EMBL/GenBank/DDBJ whole genome shotgun (WGS) entry which is preliminary data.</text>
</comment>
<name>A0ABW3HTZ1_9BACL</name>
<gene>
    <name evidence="2" type="ORF">ACFQ2I_16265</name>
</gene>
<evidence type="ECO:0000313" key="2">
    <source>
        <dbReference type="EMBL" id="MFD0960946.1"/>
    </source>
</evidence>
<organism evidence="2 3">
    <name type="scientific">Paenibacillus chungangensis</name>
    <dbReference type="NCBI Taxonomy" id="696535"/>
    <lineage>
        <taxon>Bacteria</taxon>
        <taxon>Bacillati</taxon>
        <taxon>Bacillota</taxon>
        <taxon>Bacilli</taxon>
        <taxon>Bacillales</taxon>
        <taxon>Paenibacillaceae</taxon>
        <taxon>Paenibacillus</taxon>
    </lineage>
</organism>
<reference evidence="3" key="1">
    <citation type="journal article" date="2019" name="Int. J. Syst. Evol. Microbiol.">
        <title>The Global Catalogue of Microorganisms (GCM) 10K type strain sequencing project: providing services to taxonomists for standard genome sequencing and annotation.</title>
        <authorList>
            <consortium name="The Broad Institute Genomics Platform"/>
            <consortium name="The Broad Institute Genome Sequencing Center for Infectious Disease"/>
            <person name="Wu L."/>
            <person name="Ma J."/>
        </authorList>
    </citation>
    <scope>NUCLEOTIDE SEQUENCE [LARGE SCALE GENOMIC DNA]</scope>
    <source>
        <strain evidence="3">CCUG 59129</strain>
    </source>
</reference>
<evidence type="ECO:0000313" key="3">
    <source>
        <dbReference type="Proteomes" id="UP001596989"/>
    </source>
</evidence>
<dbReference type="Pfam" id="PF08349">
    <property type="entry name" value="DUF1722"/>
    <property type="match status" value="1"/>
</dbReference>
<dbReference type="InterPro" id="IPR013560">
    <property type="entry name" value="DUF1722"/>
</dbReference>
<accession>A0ABW3HTZ1</accession>
<sequence>MNEQEWACHYLMSDWAEFGMKDARRSFLQAFQRRNKYLLMAAIPAKQKELGRIASNSSNRIDYEQYESLLLDALAVTPLSRGAYRNALQHMFGYVSEQLDKEETERFLLLVEQYSNGTLSLQKPLQKLQLWASDLSQSYLLEQTIFTYPHLYHSHAE</sequence>
<dbReference type="RefSeq" id="WP_377565938.1">
    <property type="nucleotide sequence ID" value="NZ_JBHTJZ010000024.1"/>
</dbReference>
<dbReference type="Proteomes" id="UP001596989">
    <property type="component" value="Unassembled WGS sequence"/>
</dbReference>